<evidence type="ECO:0000256" key="2">
    <source>
        <dbReference type="ARBA" id="ARBA00022741"/>
    </source>
</evidence>
<dbReference type="EMBL" id="CP002361">
    <property type="protein sequence ID" value="ADR35989.1"/>
    <property type="molecule type" value="Genomic_DNA"/>
</dbReference>
<dbReference type="InterPro" id="IPR001482">
    <property type="entry name" value="T2SS/T4SS_dom"/>
</dbReference>
<evidence type="ECO:0000259" key="4">
    <source>
        <dbReference type="PROSITE" id="PS00662"/>
    </source>
</evidence>
<dbReference type="SUPFAM" id="SSF52540">
    <property type="entry name" value="P-loop containing nucleoside triphosphate hydrolases"/>
    <property type="match status" value="1"/>
</dbReference>
<dbReference type="KEGG" id="opr:Ocepr_0531"/>
<dbReference type="PANTHER" id="PTHR30258:SF2">
    <property type="entry name" value="COMG OPERON PROTEIN 1"/>
    <property type="match status" value="1"/>
</dbReference>
<dbReference type="GO" id="GO:0016887">
    <property type="term" value="F:ATP hydrolysis activity"/>
    <property type="evidence" value="ECO:0007669"/>
    <property type="project" value="TreeGrafter"/>
</dbReference>
<sequence>MSYRSKLGELLLRRGYITEEQLQDALREQARTGERLGQVLLRRGYLKEEDLVRALATQQQAEVVHLGQVEADPEAVALVDDRFARKHLVFPYRLDGHRLYVAMANPGDLKLIDELRYMTGREIVPQLASDSEILHALNRALGRATIEEARPANPAPLEEALPEPEASPAVRTADALLRDAIAAGASDLHLDPAEHQLVVRMRVDGVLQELRRLSKDEAPAVVARFKILAGLDIAERRRPQDGHFSFVYEGKRHEVRIASVGTLWGEQVVLRIIYPTAVRLGLEQLGMFRPELEKFSKLVRSPHGILFVTGPTGSGKTTTLYAALEHIYTPQRNFITIEDPVEFPLEGVNQIPVQPRIGLGFAQVLRAALRLDPDVILVGEVRDTETLDTALRAALTGHFVLATLHANDALSAVSRLIEMGAERYLLASTLRGIVAQRLVRRVCPQCGEWRPLTEEERWFLSGEAPPKERRGQGCSYCRNTGYTGRLGLYEVFAFDRESLRIVGEGEGEPALRAYAEKIEHRTLREIGLLQVREGQTTVEELMRVLGMLEA</sequence>
<evidence type="ECO:0000313" key="6">
    <source>
        <dbReference type="Proteomes" id="UP000008722"/>
    </source>
</evidence>
<dbReference type="eggNOG" id="COG2804">
    <property type="taxonomic scope" value="Bacteria"/>
</dbReference>
<reference evidence="6" key="1">
    <citation type="submission" date="2010-11" db="EMBL/GenBank/DDBJ databases">
        <title>The complete sequence of chromosome of Oceanithermus profundus DSM 14977.</title>
        <authorList>
            <consortium name="US DOE Joint Genome Institute (JGI-PGF)"/>
            <person name="Lucas S."/>
            <person name="Copeland A."/>
            <person name="Lapidus A."/>
            <person name="Bruce D."/>
            <person name="Goodwin L."/>
            <person name="Pitluck S."/>
            <person name="Kyrpides N."/>
            <person name="Mavromatis K."/>
            <person name="Pagani I."/>
            <person name="Ivanova N."/>
            <person name="Zhang X."/>
            <person name="Brettin T."/>
            <person name="Detter J.C."/>
            <person name="Tapia R."/>
            <person name="Han C."/>
            <person name="Land M."/>
            <person name="Hauser L."/>
            <person name="Markowitz V."/>
            <person name="Cheng J.-F."/>
            <person name="Hugenholtz P."/>
            <person name="Woyke T."/>
            <person name="Wu D."/>
            <person name="Tindall B."/>
            <person name="Faehnrich R."/>
            <person name="Brambilla E."/>
            <person name="Klenk H.-P."/>
            <person name="Eisen J.A."/>
        </authorList>
    </citation>
    <scope>NUCLEOTIDE SEQUENCE [LARGE SCALE GENOMIC DNA]</scope>
    <source>
        <strain evidence="6">DSM 14977 / NBRC 100410 / VKM B-2274 / 506</strain>
    </source>
</reference>
<dbReference type="InterPro" id="IPR003593">
    <property type="entry name" value="AAA+_ATPase"/>
</dbReference>
<accession>E4U6Y6</accession>
<dbReference type="PANTHER" id="PTHR30258">
    <property type="entry name" value="TYPE II SECRETION SYSTEM PROTEIN GSPE-RELATED"/>
    <property type="match status" value="1"/>
</dbReference>
<dbReference type="HOGENOM" id="CLU_013446_2_0_0"/>
<name>E4U6Y6_OCEP5</name>
<dbReference type="RefSeq" id="WP_013457159.1">
    <property type="nucleotide sequence ID" value="NC_014761.1"/>
</dbReference>
<dbReference type="PROSITE" id="PS00662">
    <property type="entry name" value="T2SP_E"/>
    <property type="match status" value="1"/>
</dbReference>
<dbReference type="SMART" id="SM00382">
    <property type="entry name" value="AAA"/>
    <property type="match status" value="1"/>
</dbReference>
<gene>
    <name evidence="5" type="ordered locus">Ocepr_0531</name>
</gene>
<dbReference type="Proteomes" id="UP000008722">
    <property type="component" value="Chromosome"/>
</dbReference>
<protein>
    <submittedName>
        <fullName evidence="5">Type II secretion system protein E</fullName>
    </submittedName>
</protein>
<keyword evidence="2" id="KW-0547">Nucleotide-binding</keyword>
<dbReference type="InterPro" id="IPR037257">
    <property type="entry name" value="T2SS_E_N_sf"/>
</dbReference>
<evidence type="ECO:0000313" key="5">
    <source>
        <dbReference type="EMBL" id="ADR35989.1"/>
    </source>
</evidence>
<proteinExistence type="inferred from homology"/>
<evidence type="ECO:0000256" key="1">
    <source>
        <dbReference type="ARBA" id="ARBA00006611"/>
    </source>
</evidence>
<dbReference type="SUPFAM" id="SSF160246">
    <property type="entry name" value="EspE N-terminal domain-like"/>
    <property type="match status" value="1"/>
</dbReference>
<dbReference type="Gene3D" id="3.40.50.300">
    <property type="entry name" value="P-loop containing nucleotide triphosphate hydrolases"/>
    <property type="match status" value="1"/>
</dbReference>
<dbReference type="GO" id="GO:0005524">
    <property type="term" value="F:ATP binding"/>
    <property type="evidence" value="ECO:0007669"/>
    <property type="project" value="UniProtKB-KW"/>
</dbReference>
<dbReference type="AlphaFoldDB" id="E4U6Y6"/>
<keyword evidence="3" id="KW-0067">ATP-binding</keyword>
<dbReference type="Gene3D" id="3.30.450.90">
    <property type="match status" value="1"/>
</dbReference>
<feature type="domain" description="Bacterial type II secretion system protein E" evidence="4">
    <location>
        <begin position="369"/>
        <end position="383"/>
    </location>
</feature>
<dbReference type="Gene3D" id="3.30.300.160">
    <property type="entry name" value="Type II secretion system, protein E, N-terminal domain"/>
    <property type="match status" value="1"/>
</dbReference>
<dbReference type="InterPro" id="IPR007831">
    <property type="entry name" value="T2SS_GspE_N"/>
</dbReference>
<reference evidence="5 6" key="2">
    <citation type="journal article" date="2011" name="Stand. Genomic Sci.">
        <title>Complete genome sequence of Oceanithermus profundus type strain (506).</title>
        <authorList>
            <person name="Pati A."/>
            <person name="Zhang X."/>
            <person name="Lapidus A."/>
            <person name="Nolan M."/>
            <person name="Lucas S."/>
            <person name="Del Rio T.G."/>
            <person name="Tice H."/>
            <person name="Cheng J.F."/>
            <person name="Tapia R."/>
            <person name="Han C."/>
            <person name="Goodwin L."/>
            <person name="Pitluck S."/>
            <person name="Liolios K."/>
            <person name="Pagani I."/>
            <person name="Ivanova N."/>
            <person name="Mavromatis K."/>
            <person name="Chen A."/>
            <person name="Palaniappan K."/>
            <person name="Hauser L."/>
            <person name="Jeffries C.D."/>
            <person name="Brambilla E.M."/>
            <person name="Rohl A."/>
            <person name="Mwirichia R."/>
            <person name="Rohde M."/>
            <person name="Tindall B.J."/>
            <person name="Sikorski J."/>
            <person name="Wirth R."/>
            <person name="Goker M."/>
            <person name="Woyke T."/>
            <person name="Detter J.C."/>
            <person name="Bristow J."/>
            <person name="Eisen J.A."/>
            <person name="Markowitz V."/>
            <person name="Hugenholtz P."/>
            <person name="Kyrpides N.C."/>
            <person name="Klenk H.P."/>
            <person name="Land M."/>
        </authorList>
    </citation>
    <scope>NUCLEOTIDE SEQUENCE [LARGE SCALE GENOMIC DNA]</scope>
    <source>
        <strain evidence="6">DSM 14977 / NBRC 100410 / VKM B-2274 / 506</strain>
    </source>
</reference>
<dbReference type="STRING" id="670487.Ocepr_0531"/>
<keyword evidence="6" id="KW-1185">Reference proteome</keyword>
<dbReference type="Pfam" id="PF00437">
    <property type="entry name" value="T2SSE"/>
    <property type="match status" value="1"/>
</dbReference>
<dbReference type="GO" id="GO:0005886">
    <property type="term" value="C:plasma membrane"/>
    <property type="evidence" value="ECO:0007669"/>
    <property type="project" value="TreeGrafter"/>
</dbReference>
<dbReference type="OrthoDB" id="9808272at2"/>
<dbReference type="InterPro" id="IPR027417">
    <property type="entry name" value="P-loop_NTPase"/>
</dbReference>
<organism evidence="5 6">
    <name type="scientific">Oceanithermus profundus (strain DSM 14977 / NBRC 100410 / VKM B-2274 / 506)</name>
    <dbReference type="NCBI Taxonomy" id="670487"/>
    <lineage>
        <taxon>Bacteria</taxon>
        <taxon>Thermotogati</taxon>
        <taxon>Deinococcota</taxon>
        <taxon>Deinococci</taxon>
        <taxon>Thermales</taxon>
        <taxon>Thermaceae</taxon>
        <taxon>Oceanithermus</taxon>
    </lineage>
</organism>
<dbReference type="Pfam" id="PF05157">
    <property type="entry name" value="MshEN"/>
    <property type="match status" value="1"/>
</dbReference>
<comment type="similarity">
    <text evidence="1">Belongs to the GSP E family.</text>
</comment>
<dbReference type="CDD" id="cd01129">
    <property type="entry name" value="PulE-GspE-like"/>
    <property type="match status" value="1"/>
</dbReference>
<evidence type="ECO:0000256" key="3">
    <source>
        <dbReference type="ARBA" id="ARBA00022840"/>
    </source>
</evidence>